<dbReference type="AlphaFoldDB" id="A0A8J3J663"/>
<accession>A0A8J3J663</accession>
<evidence type="ECO:0000313" key="3">
    <source>
        <dbReference type="EMBL" id="GID10794.1"/>
    </source>
</evidence>
<dbReference type="SUPFAM" id="SSF53474">
    <property type="entry name" value="alpha/beta-Hydrolases"/>
    <property type="match status" value="2"/>
</dbReference>
<comment type="similarity">
    <text evidence="1">Belongs to the AB hydrolase superfamily.</text>
</comment>
<name>A0A8J3J663_9ACTN</name>
<keyword evidence="4" id="KW-1185">Reference proteome</keyword>
<dbReference type="InterPro" id="IPR050261">
    <property type="entry name" value="FrsA_esterase"/>
</dbReference>
<evidence type="ECO:0000256" key="1">
    <source>
        <dbReference type="ARBA" id="ARBA00008645"/>
    </source>
</evidence>
<protein>
    <recommendedName>
        <fullName evidence="2">Acetyl xylan esterase domain-containing protein</fullName>
    </recommendedName>
</protein>
<dbReference type="Gene3D" id="3.40.50.1820">
    <property type="entry name" value="alpha/beta hydrolase"/>
    <property type="match status" value="2"/>
</dbReference>
<sequence>MSTGRPPAAFRPFLDGVFDAPLDLQAHVYRRSAEAFAVNRARTDAITDPAAIPLRQKDIRAATLAALGGLPADDGPIRARHRGFVDAPGVRIERLLLATAPGTLVPANLYRPAEPSGGAVLFVCGHGDEAKAYPPYQAVCQRLARNGIMALAIDPFGQGERITPGSGGVGEHTDVGVRCWWTGHSVARYLVHEARRAIDHLAALPEVDPARIGVTGNSGGGTLTALLMAVEPRLAAAAPGTFVTSRAAYQRAGQAQDAEQILPGGTAAGVDHEDFLIAMVPRPTLVLAVDYDFFPLEGTLDTVRRAGRIFALAGAPGALRLVRTRATHQYHPDLARAATEFFVRELGDDRAVDHTDPVPLPATALRCTARGRVADEPGVRHPAELHPVPAPTGDLDWLADRVRAHRRPPDEFLPRWLPVPESTPEHPVRHVIWRSEADLWNAGVLAEPPGGPPRGLTLALFADGTGELPARADWVADRVAAGHLVLALDVRGTGALAPRPLTARPDDCYFGTTYKLLTDLFWLDDSLAAGRAYDVLRAVAFAYSDERLRAGVGDLRLRCTGDAGWYGLLAAALEPRIGTLELDAEPYDPAALLSAPYEPGPVPGWRNTVPGLAARVSVADLRRRVRRVVVD</sequence>
<feature type="domain" description="Acetyl xylan esterase" evidence="2">
    <location>
        <begin position="89"/>
        <end position="259"/>
    </location>
</feature>
<evidence type="ECO:0000259" key="2">
    <source>
        <dbReference type="Pfam" id="PF05448"/>
    </source>
</evidence>
<dbReference type="InterPro" id="IPR008391">
    <property type="entry name" value="AXE1_dom"/>
</dbReference>
<evidence type="ECO:0000313" key="4">
    <source>
        <dbReference type="Proteomes" id="UP000612808"/>
    </source>
</evidence>
<dbReference type="PANTHER" id="PTHR22946:SF8">
    <property type="entry name" value="ACETYL XYLAN ESTERASE DOMAIN-CONTAINING PROTEIN"/>
    <property type="match status" value="1"/>
</dbReference>
<proteinExistence type="inferred from homology"/>
<dbReference type="EMBL" id="BOMB01000010">
    <property type="protein sequence ID" value="GID10794.1"/>
    <property type="molecule type" value="Genomic_DNA"/>
</dbReference>
<dbReference type="RefSeq" id="WP_203656322.1">
    <property type="nucleotide sequence ID" value="NZ_BAAAZM010000004.1"/>
</dbReference>
<comment type="caution">
    <text evidence="3">The sequence shown here is derived from an EMBL/GenBank/DDBJ whole genome shotgun (WGS) entry which is preliminary data.</text>
</comment>
<organism evidence="3 4">
    <name type="scientific">Actinocatenispora rupis</name>
    <dbReference type="NCBI Taxonomy" id="519421"/>
    <lineage>
        <taxon>Bacteria</taxon>
        <taxon>Bacillati</taxon>
        <taxon>Actinomycetota</taxon>
        <taxon>Actinomycetes</taxon>
        <taxon>Micromonosporales</taxon>
        <taxon>Micromonosporaceae</taxon>
        <taxon>Actinocatenispora</taxon>
    </lineage>
</organism>
<dbReference type="PANTHER" id="PTHR22946">
    <property type="entry name" value="DIENELACTONE HYDROLASE DOMAIN-CONTAINING PROTEIN-RELATED"/>
    <property type="match status" value="1"/>
</dbReference>
<dbReference type="Proteomes" id="UP000612808">
    <property type="component" value="Unassembled WGS sequence"/>
</dbReference>
<gene>
    <name evidence="3" type="ORF">Aru02nite_16830</name>
</gene>
<dbReference type="Pfam" id="PF05448">
    <property type="entry name" value="AXE1"/>
    <property type="match status" value="1"/>
</dbReference>
<dbReference type="InterPro" id="IPR029058">
    <property type="entry name" value="AB_hydrolase_fold"/>
</dbReference>
<reference evidence="3" key="1">
    <citation type="submission" date="2021-01" db="EMBL/GenBank/DDBJ databases">
        <title>Whole genome shotgun sequence of Actinocatenispora rupis NBRC 107355.</title>
        <authorList>
            <person name="Komaki H."/>
            <person name="Tamura T."/>
        </authorList>
    </citation>
    <scope>NUCLEOTIDE SEQUENCE</scope>
    <source>
        <strain evidence="3">NBRC 107355</strain>
    </source>
</reference>